<dbReference type="EMBL" id="AZBU02000008">
    <property type="protein sequence ID" value="TKR68277.1"/>
    <property type="molecule type" value="Genomic_DNA"/>
</dbReference>
<accession>A0A4U5MGA4</accession>
<evidence type="ECO:0000313" key="1">
    <source>
        <dbReference type="EMBL" id="TKR68277.1"/>
    </source>
</evidence>
<dbReference type="AlphaFoldDB" id="A0A4U5MGA4"/>
<name>A0A4U5MGA4_STECR</name>
<keyword evidence="2" id="KW-1185">Reference proteome</keyword>
<reference evidence="1 2" key="2">
    <citation type="journal article" date="2019" name="G3 (Bethesda)">
        <title>Hybrid Assembly of the Genome of the Entomopathogenic Nematode Steinernema carpocapsae Identifies the X-Chromosome.</title>
        <authorList>
            <person name="Serra L."/>
            <person name="Macchietto M."/>
            <person name="Macias-Munoz A."/>
            <person name="McGill C.J."/>
            <person name="Rodriguez I.M."/>
            <person name="Rodriguez B."/>
            <person name="Murad R."/>
            <person name="Mortazavi A."/>
        </authorList>
    </citation>
    <scope>NUCLEOTIDE SEQUENCE [LARGE SCALE GENOMIC DNA]</scope>
    <source>
        <strain evidence="1 2">ALL</strain>
    </source>
</reference>
<sequence>MPYATLHCFSPQKSSSKFSFFALQMFFVHSFRFLRVLRAVRMHPLPSTTCARRLLGGSRSLRSQLFFVRLRISFGAF</sequence>
<evidence type="ECO:0000313" key="2">
    <source>
        <dbReference type="Proteomes" id="UP000298663"/>
    </source>
</evidence>
<protein>
    <submittedName>
        <fullName evidence="1">Uncharacterized protein</fullName>
    </submittedName>
</protein>
<comment type="caution">
    <text evidence="1">The sequence shown here is derived from an EMBL/GenBank/DDBJ whole genome shotgun (WGS) entry which is preliminary data.</text>
</comment>
<dbReference type="Proteomes" id="UP000298663">
    <property type="component" value="Unassembled WGS sequence"/>
</dbReference>
<gene>
    <name evidence="1" type="ORF">L596_024278</name>
</gene>
<proteinExistence type="predicted"/>
<reference evidence="1 2" key="1">
    <citation type="journal article" date="2015" name="Genome Biol.">
        <title>Comparative genomics of Steinernema reveals deeply conserved gene regulatory networks.</title>
        <authorList>
            <person name="Dillman A.R."/>
            <person name="Macchietto M."/>
            <person name="Porter C.F."/>
            <person name="Rogers A."/>
            <person name="Williams B."/>
            <person name="Antoshechkin I."/>
            <person name="Lee M.M."/>
            <person name="Goodwin Z."/>
            <person name="Lu X."/>
            <person name="Lewis E.E."/>
            <person name="Goodrich-Blair H."/>
            <person name="Stock S.P."/>
            <person name="Adams B.J."/>
            <person name="Sternberg P.W."/>
            <person name="Mortazavi A."/>
        </authorList>
    </citation>
    <scope>NUCLEOTIDE SEQUENCE [LARGE SCALE GENOMIC DNA]</scope>
    <source>
        <strain evidence="1 2">ALL</strain>
    </source>
</reference>
<organism evidence="1 2">
    <name type="scientific">Steinernema carpocapsae</name>
    <name type="common">Entomopathogenic nematode</name>
    <dbReference type="NCBI Taxonomy" id="34508"/>
    <lineage>
        <taxon>Eukaryota</taxon>
        <taxon>Metazoa</taxon>
        <taxon>Ecdysozoa</taxon>
        <taxon>Nematoda</taxon>
        <taxon>Chromadorea</taxon>
        <taxon>Rhabditida</taxon>
        <taxon>Tylenchina</taxon>
        <taxon>Panagrolaimomorpha</taxon>
        <taxon>Strongyloidoidea</taxon>
        <taxon>Steinernematidae</taxon>
        <taxon>Steinernema</taxon>
    </lineage>
</organism>